<dbReference type="GO" id="GO:0016020">
    <property type="term" value="C:membrane"/>
    <property type="evidence" value="ECO:0007669"/>
    <property type="project" value="InterPro"/>
</dbReference>
<dbReference type="Pfam" id="PF07730">
    <property type="entry name" value="HisKA_3"/>
    <property type="match status" value="1"/>
</dbReference>
<feature type="transmembrane region" description="Helical" evidence="4">
    <location>
        <begin position="744"/>
        <end position="764"/>
    </location>
</feature>
<name>A0A9X0QCC8_9BACT</name>
<reference evidence="6 7" key="1">
    <citation type="submission" date="2020-08" db="EMBL/GenBank/DDBJ databases">
        <title>Genomic Encyclopedia of Type Strains, Phase IV (KMG-V): Genome sequencing to study the core and pangenomes of soil and plant-associated prokaryotes.</title>
        <authorList>
            <person name="Whitman W."/>
        </authorList>
    </citation>
    <scope>NUCLEOTIDE SEQUENCE [LARGE SCALE GENOMIC DNA]</scope>
    <source>
        <strain evidence="6 7">X5P2</strain>
    </source>
</reference>
<dbReference type="InterPro" id="IPR013783">
    <property type="entry name" value="Ig-like_fold"/>
</dbReference>
<dbReference type="CDD" id="cd16917">
    <property type="entry name" value="HATPase_UhpB-NarQ-NarX-like"/>
    <property type="match status" value="1"/>
</dbReference>
<keyword evidence="4" id="KW-0472">Membrane</keyword>
<keyword evidence="7" id="KW-1185">Reference proteome</keyword>
<evidence type="ECO:0000256" key="2">
    <source>
        <dbReference type="ARBA" id="ARBA00022777"/>
    </source>
</evidence>
<dbReference type="Pfam" id="PF07495">
    <property type="entry name" value="Y_Y_Y"/>
    <property type="match status" value="1"/>
</dbReference>
<proteinExistence type="predicted"/>
<gene>
    <name evidence="6" type="ORF">HDF14_001507</name>
</gene>
<sequence length="1007" mass="111969">MCLILACIRPAHPLNPSTLIAQYGHKIWRIGENGLDSSPKAIAQTTDGYIWVGTANGLSRFDGMRFTHWTPPVGERLPGQEVSQLLGGRDGSLYVGTELGLARVTNGHVYQYPEKQRLPGPFLEDSHNDIWMGQADWEPSGQPRMFCKIGDLHISCVSTRDGFGCNRGFSIASERPGSIWVGSEDSICHWQAGTKPQTYHLPNVDYSKSFSYVVALVADQDGTIWAGRRDSGKSGGLLQFSNGIWKSYKASNVDGSKISVNRLLFDHNRSLWIGSETSGLYRLSNGRLDHYDTTDGLSGNNIYSIFEDREHDLWVVTSGGIGEFRDLAVISFTASQGLPSENASTVAARADGSVWAGTFHGIDVYQGQTFSNLKFSNSYTDLLYNDSQGVMWAGAGEKLLSYRGKDFIEATGPKGMKIHYAAAMTQDTRHQLWISDIDQSSREKALYRLEGARVVAKFKTPENQTLFLAPNLRGGLWAGGYVHGLFWFHDGQFETVKGYDGSVYGLASDPDGALWISSVEHTLYRYQNGTARSLTTKDGMPCDSGFSIVDDRVGSHWFYMACGIVRVSDEELAQWWHNPSHTLKSAVFDLRDGVNPRFGGSSTSVTLTPDGRLWSANGSIIQVIDPRNIPYNSLAPPVHIERIVVDREDVPLRTSLRFPISPRDTEIDYAGLSYVVPEKVKFRYRLVGHDRNWIDAGMRRQAFYNDLRPGHYTFQVIACNNNGVWSSAGALLHFTVPPAWYQTALFRLLCVLLSLAMAYAIYLMKIRQFRAAMKVRFDERLEERTRLARDLHDTLLQTIQGIKMVADQANESIREPTAKDFAQRISDWSERASREGRAALDSLRNSATEGNDLAAALRASFEDCAINRAIAVNISVSGKSKEMHPIARDEIYRVGDEAIRNACLHSNGHRIDIELVYDDNLLLRIRDDGRGIDSTILKSGKAGHYGLTGMRERATHIGAKLVVSGSPEGTEIVLRIPGNAIFKKASASLLTRLLRLIRPTTKRPLSD</sequence>
<dbReference type="Proteomes" id="UP000535182">
    <property type="component" value="Unassembled WGS sequence"/>
</dbReference>
<dbReference type="InterPro" id="IPR036890">
    <property type="entry name" value="HATPase_C_sf"/>
</dbReference>
<dbReference type="AlphaFoldDB" id="A0A9X0QCC8"/>
<accession>A0A9X0QCC8</accession>
<keyword evidence="4" id="KW-1133">Transmembrane helix</keyword>
<dbReference type="RefSeq" id="WP_183974987.1">
    <property type="nucleotide sequence ID" value="NZ_JACHEB010000003.1"/>
</dbReference>
<keyword evidence="4" id="KW-0812">Transmembrane</keyword>
<dbReference type="InterPro" id="IPR003594">
    <property type="entry name" value="HATPase_dom"/>
</dbReference>
<dbReference type="Gene3D" id="1.20.5.1930">
    <property type="match status" value="1"/>
</dbReference>
<evidence type="ECO:0000313" key="7">
    <source>
        <dbReference type="Proteomes" id="UP000535182"/>
    </source>
</evidence>
<dbReference type="SMART" id="SM00387">
    <property type="entry name" value="HATPase_c"/>
    <property type="match status" value="1"/>
</dbReference>
<keyword evidence="2 6" id="KW-0418">Kinase</keyword>
<dbReference type="GO" id="GO:0000155">
    <property type="term" value="F:phosphorelay sensor kinase activity"/>
    <property type="evidence" value="ECO:0007669"/>
    <property type="project" value="InterPro"/>
</dbReference>
<evidence type="ECO:0000256" key="1">
    <source>
        <dbReference type="ARBA" id="ARBA00022679"/>
    </source>
</evidence>
<dbReference type="SUPFAM" id="SSF55874">
    <property type="entry name" value="ATPase domain of HSP90 chaperone/DNA topoisomerase II/histidine kinase"/>
    <property type="match status" value="1"/>
</dbReference>
<dbReference type="InterPro" id="IPR011110">
    <property type="entry name" value="Reg_prop"/>
</dbReference>
<comment type="caution">
    <text evidence="6">The sequence shown here is derived from an EMBL/GenBank/DDBJ whole genome shotgun (WGS) entry which is preliminary data.</text>
</comment>
<feature type="domain" description="Histidine kinase/HSP90-like ATPase" evidence="5">
    <location>
        <begin position="886"/>
        <end position="980"/>
    </location>
</feature>
<dbReference type="Pfam" id="PF02518">
    <property type="entry name" value="HATPase_c"/>
    <property type="match status" value="1"/>
</dbReference>
<dbReference type="InterPro" id="IPR011123">
    <property type="entry name" value="Y_Y_Y"/>
</dbReference>
<dbReference type="InterPro" id="IPR050482">
    <property type="entry name" value="Sensor_HK_TwoCompSys"/>
</dbReference>
<keyword evidence="1" id="KW-0808">Transferase</keyword>
<dbReference type="InterPro" id="IPR011712">
    <property type="entry name" value="Sig_transdc_His_kin_sub3_dim/P"/>
</dbReference>
<organism evidence="6 7">
    <name type="scientific">Tunturiibacter gelidiferens</name>
    <dbReference type="NCBI Taxonomy" id="3069689"/>
    <lineage>
        <taxon>Bacteria</taxon>
        <taxon>Pseudomonadati</taxon>
        <taxon>Acidobacteriota</taxon>
        <taxon>Terriglobia</taxon>
        <taxon>Terriglobales</taxon>
        <taxon>Acidobacteriaceae</taxon>
        <taxon>Tunturiibacter</taxon>
    </lineage>
</organism>
<dbReference type="EMBL" id="JACHEB010000003">
    <property type="protein sequence ID" value="MBB5327901.1"/>
    <property type="molecule type" value="Genomic_DNA"/>
</dbReference>
<evidence type="ECO:0000259" key="5">
    <source>
        <dbReference type="SMART" id="SM00387"/>
    </source>
</evidence>
<protein>
    <submittedName>
        <fullName evidence="6">Ligand-binding sensor domain-containing protein/signal transduction histidine kinase</fullName>
    </submittedName>
</protein>
<dbReference type="Gene3D" id="2.130.10.10">
    <property type="entry name" value="YVTN repeat-like/Quinoprotein amine dehydrogenase"/>
    <property type="match status" value="3"/>
</dbReference>
<evidence type="ECO:0000256" key="4">
    <source>
        <dbReference type="SAM" id="Phobius"/>
    </source>
</evidence>
<dbReference type="Gene3D" id="2.60.40.10">
    <property type="entry name" value="Immunoglobulins"/>
    <property type="match status" value="1"/>
</dbReference>
<keyword evidence="3" id="KW-0902">Two-component regulatory system</keyword>
<dbReference type="PANTHER" id="PTHR24421:SF62">
    <property type="entry name" value="SENSORY TRANSDUCTION HISTIDINE KINASE"/>
    <property type="match status" value="1"/>
</dbReference>
<evidence type="ECO:0000313" key="6">
    <source>
        <dbReference type="EMBL" id="MBB5327901.1"/>
    </source>
</evidence>
<evidence type="ECO:0000256" key="3">
    <source>
        <dbReference type="ARBA" id="ARBA00023012"/>
    </source>
</evidence>
<dbReference type="Gene3D" id="3.30.565.10">
    <property type="entry name" value="Histidine kinase-like ATPase, C-terminal domain"/>
    <property type="match status" value="1"/>
</dbReference>
<dbReference type="InterPro" id="IPR015943">
    <property type="entry name" value="WD40/YVTN_repeat-like_dom_sf"/>
</dbReference>
<dbReference type="PANTHER" id="PTHR24421">
    <property type="entry name" value="NITRATE/NITRITE SENSOR PROTEIN NARX-RELATED"/>
    <property type="match status" value="1"/>
</dbReference>
<dbReference type="Pfam" id="PF07494">
    <property type="entry name" value="Reg_prop"/>
    <property type="match status" value="1"/>
</dbReference>
<dbReference type="GO" id="GO:0046983">
    <property type="term" value="F:protein dimerization activity"/>
    <property type="evidence" value="ECO:0007669"/>
    <property type="project" value="InterPro"/>
</dbReference>
<dbReference type="SUPFAM" id="SSF63829">
    <property type="entry name" value="Calcium-dependent phosphotriesterase"/>
    <property type="match status" value="3"/>
</dbReference>